<proteinExistence type="predicted"/>
<dbReference type="EMBL" id="JAFNEN010000422">
    <property type="protein sequence ID" value="KAG8183317.1"/>
    <property type="molecule type" value="Genomic_DNA"/>
</dbReference>
<feature type="region of interest" description="Disordered" evidence="1">
    <location>
        <begin position="406"/>
        <end position="440"/>
    </location>
</feature>
<feature type="domain" description="Glycosyl hydrolase family 13 catalytic" evidence="3">
    <location>
        <begin position="152"/>
        <end position="580"/>
    </location>
</feature>
<dbReference type="InterPro" id="IPR017853">
    <property type="entry name" value="GH"/>
</dbReference>
<dbReference type="PANTHER" id="PTHR10357:SF179">
    <property type="entry name" value="NEUTRAL AND BASIC AMINO ACID TRANSPORT PROTEIN RBAT"/>
    <property type="match status" value="1"/>
</dbReference>
<dbReference type="AlphaFoldDB" id="A0AAV6UGK3"/>
<evidence type="ECO:0000259" key="3">
    <source>
        <dbReference type="SMART" id="SM00642"/>
    </source>
</evidence>
<dbReference type="Proteomes" id="UP000827092">
    <property type="component" value="Unassembled WGS sequence"/>
</dbReference>
<feature type="region of interest" description="Disordered" evidence="1">
    <location>
        <begin position="1"/>
        <end position="30"/>
    </location>
</feature>
<accession>A0AAV6UGK3</accession>
<evidence type="ECO:0000256" key="2">
    <source>
        <dbReference type="SAM" id="Phobius"/>
    </source>
</evidence>
<dbReference type="GO" id="GO:0005975">
    <property type="term" value="P:carbohydrate metabolic process"/>
    <property type="evidence" value="ECO:0007669"/>
    <property type="project" value="InterPro"/>
</dbReference>
<evidence type="ECO:0000313" key="4">
    <source>
        <dbReference type="EMBL" id="KAG8183317.1"/>
    </source>
</evidence>
<gene>
    <name evidence="4" type="ORF">JTE90_002807</name>
</gene>
<comment type="caution">
    <text evidence="4">The sequence shown here is derived from an EMBL/GenBank/DDBJ whole genome shotgun (WGS) entry which is preliminary data.</text>
</comment>
<sequence>MSSLPTLDDLQARARQPPGCHPEKKSQQQTIPVVVTPTTIIQEREARQSTTQKIYRKCATVFQCSRSKTELPTYSQLHRGSTGSSLLSVASNFPEPWRRRVVLLVVAVVVSTMVFWAVLFWKMQHAQSTSDYQKDYERRPGHSWYRDAMFYEIFPASFQDTDSDGYGDFKGIIQHLDYIVHLGAKAIRLNSIFSALDYPLEYEHVIDLRTHDPHLGRGSWDFGLLVREAHGRGLRVVLEFNPCVTSDQHTWALHWQRGIPGYEHFYASHNSSKAAPEIENSEGPPPEDWELTQRTFGGHYIVNWSNPLVQEEYRKALVHWIELGVDGIYMKHLENMHVINKKDILGIIQQWRKVLDKPKRPGQLWSSRRHQTILEDCDSTTDQKTSVENTEKELLDSTYPTKALYQETSSNRDSEKDSIGVSDLSNILQKDKDPKKTDHTSSQCLGKMILIVSSKFADELTKRFGKESETLKTILKNIDVLDHPILVGSGEEMGQQVSSLGQLSSWQEFGSPVPMFHLGSSDTFRVASRIEPRYQMAAFYLLMSLPGATSVFYGDEIGMKDSFDVANGRNPHFECLVCIRSGSVYPSNKRNSAFEKIPLFDMFVPPGLDELPGSLAFLGHVGEAA</sequence>
<reference evidence="4 5" key="1">
    <citation type="journal article" date="2022" name="Nat. Ecol. Evol.">
        <title>A masculinizing supergene underlies an exaggerated male reproductive morph in a spider.</title>
        <authorList>
            <person name="Hendrickx F."/>
            <person name="De Corte Z."/>
            <person name="Sonet G."/>
            <person name="Van Belleghem S.M."/>
            <person name="Kostlbacher S."/>
            <person name="Vangestel C."/>
        </authorList>
    </citation>
    <scope>NUCLEOTIDE SEQUENCE [LARGE SCALE GENOMIC DNA]</scope>
    <source>
        <strain evidence="4">W744_W776</strain>
    </source>
</reference>
<keyword evidence="2" id="KW-0812">Transmembrane</keyword>
<organism evidence="4 5">
    <name type="scientific">Oedothorax gibbosus</name>
    <dbReference type="NCBI Taxonomy" id="931172"/>
    <lineage>
        <taxon>Eukaryota</taxon>
        <taxon>Metazoa</taxon>
        <taxon>Ecdysozoa</taxon>
        <taxon>Arthropoda</taxon>
        <taxon>Chelicerata</taxon>
        <taxon>Arachnida</taxon>
        <taxon>Araneae</taxon>
        <taxon>Araneomorphae</taxon>
        <taxon>Entelegynae</taxon>
        <taxon>Araneoidea</taxon>
        <taxon>Linyphiidae</taxon>
        <taxon>Erigoninae</taxon>
        <taxon>Oedothorax</taxon>
    </lineage>
</organism>
<keyword evidence="2" id="KW-0472">Membrane</keyword>
<dbReference type="Pfam" id="PF00128">
    <property type="entry name" value="Alpha-amylase"/>
    <property type="match status" value="1"/>
</dbReference>
<evidence type="ECO:0000313" key="5">
    <source>
        <dbReference type="Proteomes" id="UP000827092"/>
    </source>
</evidence>
<feature type="transmembrane region" description="Helical" evidence="2">
    <location>
        <begin position="101"/>
        <end position="121"/>
    </location>
</feature>
<protein>
    <recommendedName>
        <fullName evidence="3">Glycosyl hydrolase family 13 catalytic domain-containing protein</fullName>
    </recommendedName>
</protein>
<keyword evidence="5" id="KW-1185">Reference proteome</keyword>
<evidence type="ECO:0000256" key="1">
    <source>
        <dbReference type="SAM" id="MobiDB-lite"/>
    </source>
</evidence>
<dbReference type="PANTHER" id="PTHR10357">
    <property type="entry name" value="ALPHA-AMYLASE FAMILY MEMBER"/>
    <property type="match status" value="1"/>
</dbReference>
<name>A0AAV6UGK3_9ARAC</name>
<keyword evidence="2" id="KW-1133">Transmembrane helix</keyword>
<dbReference type="InterPro" id="IPR006047">
    <property type="entry name" value="GH13_cat_dom"/>
</dbReference>
<dbReference type="Gene3D" id="3.20.20.80">
    <property type="entry name" value="Glycosidases"/>
    <property type="match status" value="3"/>
</dbReference>
<feature type="compositionally biased region" description="Basic and acidic residues" evidence="1">
    <location>
        <begin position="429"/>
        <end position="439"/>
    </location>
</feature>
<dbReference type="SUPFAM" id="SSF51445">
    <property type="entry name" value="(Trans)glycosidases"/>
    <property type="match status" value="1"/>
</dbReference>
<dbReference type="SMART" id="SM00642">
    <property type="entry name" value="Aamy"/>
    <property type="match status" value="1"/>
</dbReference>